<proteinExistence type="predicted"/>
<sequence>MWKLDAVLLGLPTRVLCPPWYIKDHRKYPKPPQLFTLTVCPVLHQSVPQESRPHSPPSRAKSRESITCPRKFHHAPLVSHDLSRNISHQY</sequence>
<keyword evidence="3" id="KW-1185">Reference proteome</keyword>
<dbReference type="Proteomes" id="UP001285908">
    <property type="component" value="Unassembled WGS sequence"/>
</dbReference>
<reference evidence="2 3" key="1">
    <citation type="journal article" date="2023" name="Mol. Phylogenet. Evol.">
        <title>Genome-scale phylogeny and comparative genomics of the fungal order Sordariales.</title>
        <authorList>
            <person name="Hensen N."/>
            <person name="Bonometti L."/>
            <person name="Westerberg I."/>
            <person name="Brannstrom I.O."/>
            <person name="Guillou S."/>
            <person name="Cros-Aarteil S."/>
            <person name="Calhoun S."/>
            <person name="Haridas S."/>
            <person name="Kuo A."/>
            <person name="Mondo S."/>
            <person name="Pangilinan J."/>
            <person name="Riley R."/>
            <person name="LaButti K."/>
            <person name="Andreopoulos B."/>
            <person name="Lipzen A."/>
            <person name="Chen C."/>
            <person name="Yan M."/>
            <person name="Daum C."/>
            <person name="Ng V."/>
            <person name="Clum A."/>
            <person name="Steindorff A."/>
            <person name="Ohm R.A."/>
            <person name="Martin F."/>
            <person name="Silar P."/>
            <person name="Natvig D.O."/>
            <person name="Lalanne C."/>
            <person name="Gautier V."/>
            <person name="Ament-Velasquez S.L."/>
            <person name="Kruys A."/>
            <person name="Hutchinson M.I."/>
            <person name="Powell A.J."/>
            <person name="Barry K."/>
            <person name="Miller A.N."/>
            <person name="Grigoriev I.V."/>
            <person name="Debuchy R."/>
            <person name="Gladieux P."/>
            <person name="Hiltunen Thoren M."/>
            <person name="Johannesson H."/>
        </authorList>
    </citation>
    <scope>NUCLEOTIDE SEQUENCE [LARGE SCALE GENOMIC DNA]</scope>
    <source>
        <strain evidence="2 3">FGSC 10403</strain>
    </source>
</reference>
<dbReference type="GeneID" id="87874438"/>
<dbReference type="RefSeq" id="XP_062695481.1">
    <property type="nucleotide sequence ID" value="XM_062836816.1"/>
</dbReference>
<comment type="caution">
    <text evidence="2">The sequence shown here is derived from an EMBL/GenBank/DDBJ whole genome shotgun (WGS) entry which is preliminary data.</text>
</comment>
<accession>A0AAJ0ICN6</accession>
<name>A0AAJ0ICN6_9PEZI</name>
<protein>
    <submittedName>
        <fullName evidence="2">Uncharacterized protein</fullName>
    </submittedName>
</protein>
<dbReference type="AlphaFoldDB" id="A0AAJ0ICN6"/>
<evidence type="ECO:0000256" key="1">
    <source>
        <dbReference type="SAM" id="MobiDB-lite"/>
    </source>
</evidence>
<organism evidence="2 3">
    <name type="scientific">Neurospora hispaniola</name>
    <dbReference type="NCBI Taxonomy" id="588809"/>
    <lineage>
        <taxon>Eukaryota</taxon>
        <taxon>Fungi</taxon>
        <taxon>Dikarya</taxon>
        <taxon>Ascomycota</taxon>
        <taxon>Pezizomycotina</taxon>
        <taxon>Sordariomycetes</taxon>
        <taxon>Sordariomycetidae</taxon>
        <taxon>Sordariales</taxon>
        <taxon>Sordariaceae</taxon>
        <taxon>Neurospora</taxon>
    </lineage>
</organism>
<dbReference type="EMBL" id="JAULSX010000002">
    <property type="protein sequence ID" value="KAK3497217.1"/>
    <property type="molecule type" value="Genomic_DNA"/>
</dbReference>
<gene>
    <name evidence="2" type="ORF">B0T23DRAFT_373787</name>
</gene>
<evidence type="ECO:0000313" key="3">
    <source>
        <dbReference type="Proteomes" id="UP001285908"/>
    </source>
</evidence>
<evidence type="ECO:0000313" key="2">
    <source>
        <dbReference type="EMBL" id="KAK3497217.1"/>
    </source>
</evidence>
<feature type="region of interest" description="Disordered" evidence="1">
    <location>
        <begin position="46"/>
        <end position="67"/>
    </location>
</feature>